<dbReference type="Gene3D" id="3.30.1360.120">
    <property type="entry name" value="Probable tRNA modification gtpase trme, domain 1"/>
    <property type="match status" value="2"/>
</dbReference>
<dbReference type="InterPro" id="IPR007375">
    <property type="entry name" value="SoxG"/>
</dbReference>
<dbReference type="SUPFAM" id="SSF101790">
    <property type="entry name" value="Aminomethyltransferase beta-barrel domain"/>
    <property type="match status" value="1"/>
</dbReference>
<keyword evidence="8" id="KW-1185">Reference proteome</keyword>
<evidence type="ECO:0000259" key="6">
    <source>
        <dbReference type="Pfam" id="PF17806"/>
    </source>
</evidence>
<dbReference type="Pfam" id="PF13510">
    <property type="entry name" value="Fer2_4"/>
    <property type="match status" value="1"/>
</dbReference>
<sequence>MRRLETGGVVDRSDVRRFTLDGTTYAGFGGDTVASALLASGVIHVGRSIYRGRPRGILTAGPTEPNAFVQVESWPSGAATEPLVPMTTLELVDGLELRSLSGIGRLGGRDLSRYDARYVHVDVLVVGGGDAGLEAAAQASAAGERVLLVEERPHLAGPLDPAPDLTVLTRAAAVGLYDANYALVVEKRTDHLPAPAPEGVSRQRVWHVRARRVVLATGAHERPLVFADNDRPGVMLSWAVHTYLERYAVAPGSRAVVATVDDAAYRTALALVRAGVPVAALLDSRPSPPPELVDRVRAAGVEVYPGEVVTGTRGDETGRVSAVLAGGRTFEADLLAVGGGWSPDLHLFTQARGTVRWDERCSAFLPDVAPPGVTVVGAARDGLPPHGDAPRPVWIAGAENADPATLHDHFVDLHRDATVADVARAVGAGLHHLEHVKRYTTIGTGHDQGRTAGLNAAGLVAGLTGLEVAVLGATGQRPPSHPVLFAALAGREVGALADPVRATPIHPWHVAHGAVFEDVGQWKRPRFYPRDGESMDDAVLRECHATRSSVGMMDASTLGTIEIVGPDAPEFLNRMYTNAFAKLPVGSARYGLMCGPDGMVIDDGVTMRLAPDRYLMSTTTGNAAKILDWLEEWLQTEWPDLRVANTSATEQWSTAAVVGPRSRDVVARVLPGLDVSADAFGFMTFREVTFAGGSGDVAGYVARISFSGELAFELKVPGWYGLSLWEAVHAAGAEFGITPYGTEAMHVLRAEKGYPIIGQDTDGTVTPYDLGMSWIVSKAKDFVGKRSFGRPDASRPDRRHLVGLLPVDPTVLIPEGAQVVEDGRLAPGPLVLPAGGARVPMIGHVTSSYRSAALGTFDSPRAFALGLVAGGRDRLGSTVLAVGDGQVIPAVLADPVLYDPDGARRDGDPTLPRDQGNLGDGGILHRRSALQGRAFPATEAVTIEELPHLTQVNLRVTPGTPAAGAVQGALGFALPGPNRAATQADRSALWLGPDEWLLLGPDGDDLVAVLTEAVTGDERASVVDLSANRTTVRLRGTAATAVLEKGCALDLHARATTVDEPGQSWCAVTLLSRLNVILQKPGDDEYLLLVRPSFAGYLADWLLDAAHEFAHPPANP</sequence>
<dbReference type="Pfam" id="PF04268">
    <property type="entry name" value="SoxG"/>
    <property type="match status" value="1"/>
</dbReference>
<dbReference type="Proteomes" id="UP001612915">
    <property type="component" value="Unassembled WGS sequence"/>
</dbReference>
<dbReference type="PRINTS" id="PR00411">
    <property type="entry name" value="PNDRDTASEI"/>
</dbReference>
<accession>A0ABW8AJ46</accession>
<dbReference type="InterPro" id="IPR023753">
    <property type="entry name" value="FAD/NAD-binding_dom"/>
</dbReference>
<dbReference type="Gene3D" id="1.10.10.1100">
    <property type="entry name" value="BFD-like [2Fe-2S]-binding domain"/>
    <property type="match status" value="1"/>
</dbReference>
<dbReference type="InterPro" id="IPR028896">
    <property type="entry name" value="GcvT/YgfZ/DmdA"/>
</dbReference>
<dbReference type="Pfam" id="PF08669">
    <property type="entry name" value="GCV_T_C"/>
    <property type="match status" value="1"/>
</dbReference>
<dbReference type="EMBL" id="JBITLV010000001">
    <property type="protein sequence ID" value="MFI7586385.1"/>
    <property type="molecule type" value="Genomic_DNA"/>
</dbReference>
<dbReference type="Gene3D" id="3.10.20.440">
    <property type="entry name" value="2Fe-2S iron-sulphur cluster binding domain, sarcosine oxidase, alpha subunit, N-terminal domain"/>
    <property type="match status" value="1"/>
</dbReference>
<evidence type="ECO:0000259" key="3">
    <source>
        <dbReference type="Pfam" id="PF01571"/>
    </source>
</evidence>
<dbReference type="InterPro" id="IPR042204">
    <property type="entry name" value="2Fe-2S-bd_N"/>
</dbReference>
<feature type="domain" description="GCVT N-terminal" evidence="3">
    <location>
        <begin position="505"/>
        <end position="780"/>
    </location>
</feature>
<dbReference type="PRINTS" id="PR00368">
    <property type="entry name" value="FADPNR"/>
</dbReference>
<dbReference type="InterPro" id="IPR029043">
    <property type="entry name" value="GcvT/YgfZ_C"/>
</dbReference>
<dbReference type="InterPro" id="IPR041117">
    <property type="entry name" value="SoxA_A3"/>
</dbReference>
<dbReference type="SUPFAM" id="SSF51905">
    <property type="entry name" value="FAD/NAD(P)-binding domain"/>
    <property type="match status" value="1"/>
</dbReference>
<dbReference type="InterPro" id="IPR013977">
    <property type="entry name" value="GcvT_C"/>
</dbReference>
<dbReference type="PANTHER" id="PTHR43757">
    <property type="entry name" value="AMINOMETHYLTRANSFERASE"/>
    <property type="match status" value="1"/>
</dbReference>
<keyword evidence="2" id="KW-0560">Oxidoreductase</keyword>
<dbReference type="InterPro" id="IPR036188">
    <property type="entry name" value="FAD/NAD-bd_sf"/>
</dbReference>
<evidence type="ECO:0000313" key="8">
    <source>
        <dbReference type="Proteomes" id="UP001612915"/>
    </source>
</evidence>
<dbReference type="SUPFAM" id="SSF103025">
    <property type="entry name" value="Folate-binding domain"/>
    <property type="match status" value="2"/>
</dbReference>
<organism evidence="7 8">
    <name type="scientific">Spongisporangium articulatum</name>
    <dbReference type="NCBI Taxonomy" id="3362603"/>
    <lineage>
        <taxon>Bacteria</taxon>
        <taxon>Bacillati</taxon>
        <taxon>Actinomycetota</taxon>
        <taxon>Actinomycetes</taxon>
        <taxon>Kineosporiales</taxon>
        <taxon>Kineosporiaceae</taxon>
        <taxon>Spongisporangium</taxon>
    </lineage>
</organism>
<dbReference type="Gene3D" id="3.50.50.60">
    <property type="entry name" value="FAD/NAD(P)-binding domain"/>
    <property type="match status" value="3"/>
</dbReference>
<feature type="domain" description="SoxA A3" evidence="6">
    <location>
        <begin position="409"/>
        <end position="491"/>
    </location>
</feature>
<feature type="domain" description="Aminomethyltransferase C-terminal" evidence="5">
    <location>
        <begin position="799"/>
        <end position="899"/>
    </location>
</feature>
<evidence type="ECO:0000256" key="1">
    <source>
        <dbReference type="ARBA" id="ARBA00008609"/>
    </source>
</evidence>
<evidence type="ECO:0000256" key="2">
    <source>
        <dbReference type="ARBA" id="ARBA00023002"/>
    </source>
</evidence>
<evidence type="ECO:0000313" key="7">
    <source>
        <dbReference type="EMBL" id="MFI7586385.1"/>
    </source>
</evidence>
<proteinExistence type="inferred from homology"/>
<dbReference type="Pfam" id="PF01571">
    <property type="entry name" value="GCV_T"/>
    <property type="match status" value="1"/>
</dbReference>
<name>A0ABW8AJ46_9ACTN</name>
<dbReference type="Pfam" id="PF17806">
    <property type="entry name" value="SO_alpha_A3"/>
    <property type="match status" value="1"/>
</dbReference>
<dbReference type="InterPro" id="IPR006222">
    <property type="entry name" value="GCVT_N"/>
</dbReference>
<gene>
    <name evidence="7" type="ORF">ACIB24_04860</name>
</gene>
<evidence type="ECO:0000259" key="4">
    <source>
        <dbReference type="Pfam" id="PF07992"/>
    </source>
</evidence>
<evidence type="ECO:0000259" key="5">
    <source>
        <dbReference type="Pfam" id="PF08669"/>
    </source>
</evidence>
<comment type="caution">
    <text evidence="7">The sequence shown here is derived from an EMBL/GenBank/DDBJ whole genome shotgun (WGS) entry which is preliminary data.</text>
</comment>
<dbReference type="Pfam" id="PF07992">
    <property type="entry name" value="Pyr_redox_2"/>
    <property type="match status" value="1"/>
</dbReference>
<dbReference type="PANTHER" id="PTHR43757:SF2">
    <property type="entry name" value="AMINOMETHYLTRANSFERASE, MITOCHONDRIAL"/>
    <property type="match status" value="1"/>
</dbReference>
<dbReference type="Gene3D" id="3.30.70.1520">
    <property type="entry name" value="Heterotetrameric sarcosine oxidase"/>
    <property type="match status" value="1"/>
</dbReference>
<dbReference type="InterPro" id="IPR027266">
    <property type="entry name" value="TrmE/GcvT-like"/>
</dbReference>
<dbReference type="RefSeq" id="WP_398275939.1">
    <property type="nucleotide sequence ID" value="NZ_JBITLV010000001.1"/>
</dbReference>
<reference evidence="7 8" key="1">
    <citation type="submission" date="2024-10" db="EMBL/GenBank/DDBJ databases">
        <title>The Natural Products Discovery Center: Release of the First 8490 Sequenced Strains for Exploring Actinobacteria Biosynthetic Diversity.</title>
        <authorList>
            <person name="Kalkreuter E."/>
            <person name="Kautsar S.A."/>
            <person name="Yang D."/>
            <person name="Bader C.D."/>
            <person name="Teijaro C.N."/>
            <person name="Fluegel L."/>
            <person name="Davis C.M."/>
            <person name="Simpson J.R."/>
            <person name="Lauterbach L."/>
            <person name="Steele A.D."/>
            <person name="Gui C."/>
            <person name="Meng S."/>
            <person name="Li G."/>
            <person name="Viehrig K."/>
            <person name="Ye F."/>
            <person name="Su P."/>
            <person name="Kiefer A.F."/>
            <person name="Nichols A."/>
            <person name="Cepeda A.J."/>
            <person name="Yan W."/>
            <person name="Fan B."/>
            <person name="Jiang Y."/>
            <person name="Adhikari A."/>
            <person name="Zheng C.-J."/>
            <person name="Schuster L."/>
            <person name="Cowan T.M."/>
            <person name="Smanski M.J."/>
            <person name="Chevrette M.G."/>
            <person name="De Carvalho L.P.S."/>
            <person name="Shen B."/>
        </authorList>
    </citation>
    <scope>NUCLEOTIDE SEQUENCE [LARGE SCALE GENOMIC DNA]</scope>
    <source>
        <strain evidence="7 8">NPDC049639</strain>
    </source>
</reference>
<dbReference type="InterPro" id="IPR041854">
    <property type="entry name" value="BFD-like_2Fe2S-bd_dom_sf"/>
</dbReference>
<protein>
    <submittedName>
        <fullName evidence="7">2Fe-2S iron-sulfur cluster-binding protein</fullName>
    </submittedName>
</protein>
<feature type="domain" description="FAD/NAD(P)-binding" evidence="4">
    <location>
        <begin position="122"/>
        <end position="359"/>
    </location>
</feature>
<comment type="similarity">
    <text evidence="1">Belongs to the GcvT family.</text>
</comment>